<dbReference type="PANTHER" id="PTHR11012">
    <property type="entry name" value="PROTEIN KINASE-LIKE DOMAIN-CONTAINING"/>
    <property type="match status" value="1"/>
</dbReference>
<evidence type="ECO:0000313" key="3">
    <source>
        <dbReference type="EnsemblMetazoa" id="ASIC018213-PA"/>
    </source>
</evidence>
<dbReference type="OMA" id="ENAWVEC"/>
<dbReference type="VEuPathDB" id="VectorBase:ASIS008091"/>
<gene>
    <name evidence="2" type="ORF">ZHAS_00018213</name>
</gene>
<keyword evidence="4" id="KW-1185">Reference proteome</keyword>
<protein>
    <submittedName>
        <fullName evidence="2">AGAP012604-PA-like protein</fullName>
    </submittedName>
    <submittedName>
        <fullName evidence="3">CHK domain-containing protein</fullName>
    </submittedName>
</protein>
<dbReference type="EMBL" id="KE525347">
    <property type="protein sequence ID" value="KFB50152.1"/>
    <property type="molecule type" value="Genomic_DNA"/>
</dbReference>
<dbReference type="SMART" id="SM00587">
    <property type="entry name" value="CHK"/>
    <property type="match status" value="1"/>
</dbReference>
<evidence type="ECO:0000313" key="2">
    <source>
        <dbReference type="EMBL" id="KFB50152.1"/>
    </source>
</evidence>
<dbReference type="SUPFAM" id="SSF56112">
    <property type="entry name" value="Protein kinase-like (PK-like)"/>
    <property type="match status" value="1"/>
</dbReference>
<dbReference type="Gene3D" id="3.90.1200.10">
    <property type="match status" value="1"/>
</dbReference>
<dbReference type="InterPro" id="IPR015897">
    <property type="entry name" value="CHK_kinase-like"/>
</dbReference>
<dbReference type="AlphaFoldDB" id="A0A084WIV8"/>
<reference evidence="3" key="2">
    <citation type="submission" date="2020-05" db="UniProtKB">
        <authorList>
            <consortium name="EnsemblMetazoa"/>
        </authorList>
    </citation>
    <scope>IDENTIFICATION</scope>
</reference>
<proteinExistence type="predicted"/>
<evidence type="ECO:0000313" key="4">
    <source>
        <dbReference type="Proteomes" id="UP000030765"/>
    </source>
</evidence>
<dbReference type="InterPro" id="IPR011009">
    <property type="entry name" value="Kinase-like_dom_sf"/>
</dbReference>
<feature type="domain" description="CHK kinase-like" evidence="1">
    <location>
        <begin position="100"/>
        <end position="287"/>
    </location>
</feature>
<name>A0A084WIV8_ANOSI</name>
<reference evidence="2 4" key="1">
    <citation type="journal article" date="2014" name="BMC Genomics">
        <title>Genome sequence of Anopheles sinensis provides insight into genetics basis of mosquito competence for malaria parasites.</title>
        <authorList>
            <person name="Zhou D."/>
            <person name="Zhang D."/>
            <person name="Ding G."/>
            <person name="Shi L."/>
            <person name="Hou Q."/>
            <person name="Ye Y."/>
            <person name="Xu Y."/>
            <person name="Zhou H."/>
            <person name="Xiong C."/>
            <person name="Li S."/>
            <person name="Yu J."/>
            <person name="Hong S."/>
            <person name="Yu X."/>
            <person name="Zou P."/>
            <person name="Chen C."/>
            <person name="Chang X."/>
            <person name="Wang W."/>
            <person name="Lv Y."/>
            <person name="Sun Y."/>
            <person name="Ma L."/>
            <person name="Shen B."/>
            <person name="Zhu C."/>
        </authorList>
    </citation>
    <scope>NUCLEOTIDE SEQUENCE [LARGE SCALE GENOMIC DNA]</scope>
</reference>
<dbReference type="VEuPathDB" id="VectorBase:ASIC018213"/>
<dbReference type="EnsemblMetazoa" id="ASIC018213-RA">
    <property type="protein sequence ID" value="ASIC018213-PA"/>
    <property type="gene ID" value="ASIC018213"/>
</dbReference>
<dbReference type="InterPro" id="IPR004119">
    <property type="entry name" value="EcKL"/>
</dbReference>
<dbReference type="EMBL" id="ATLV01023950">
    <property type="status" value="NOT_ANNOTATED_CDS"/>
    <property type="molecule type" value="Genomic_DNA"/>
</dbReference>
<dbReference type="PANTHER" id="PTHR11012:SF48">
    <property type="entry name" value="CHK KINASE-LIKE DOMAIN-CONTAINING PROTEIN-RELATED"/>
    <property type="match status" value="1"/>
</dbReference>
<evidence type="ECO:0000259" key="1">
    <source>
        <dbReference type="SMART" id="SM00587"/>
    </source>
</evidence>
<dbReference type="OrthoDB" id="6334212at2759"/>
<dbReference type="STRING" id="74873.A0A084WIV8"/>
<organism evidence="2">
    <name type="scientific">Anopheles sinensis</name>
    <name type="common">Mosquito</name>
    <dbReference type="NCBI Taxonomy" id="74873"/>
    <lineage>
        <taxon>Eukaryota</taxon>
        <taxon>Metazoa</taxon>
        <taxon>Ecdysozoa</taxon>
        <taxon>Arthropoda</taxon>
        <taxon>Hexapoda</taxon>
        <taxon>Insecta</taxon>
        <taxon>Pterygota</taxon>
        <taxon>Neoptera</taxon>
        <taxon>Endopterygota</taxon>
        <taxon>Diptera</taxon>
        <taxon>Nematocera</taxon>
        <taxon>Culicoidea</taxon>
        <taxon>Culicidae</taxon>
        <taxon>Anophelinae</taxon>
        <taxon>Anopheles</taxon>
    </lineage>
</organism>
<dbReference type="Pfam" id="PF02958">
    <property type="entry name" value="EcKL"/>
    <property type="match status" value="1"/>
</dbReference>
<accession>A0A084WIV8</accession>
<dbReference type="Proteomes" id="UP000030765">
    <property type="component" value="Unassembled WGS sequence"/>
</dbReference>
<sequence length="381" mass="43659">MDLERVDLTKTDIHQIVAEHFARCKETRALMQWRVIEAKLEPFSSCPEGFLAAHYALKVTVEVAIERTENLSFFVKCSPVDNPALACYLKEIRSFHKETHILKDIVTAIQQHCPWPLATLACLHAGSFVVEEKCGKPLPELYPNVLEENAWVTTPNSTRLKDVANVIQLYTELVQDSDVWDESHKKIILLQLPEHFRKIYSFTAPSKQFRNCLNHGDLWCNNLMFKCESNGKPTECILVDYQMSRYVPPAYDINLLLYLTTSRQMRNKQGDALLAHYYNCFSEMLHKNQLAAASILPSDIFLASCEHYRLAGLIHSTMISAEVTLPSVFLEEVFNCSDSTAGFMPEAKMKVCINAFRSNTTYRNHLLELMEELFSLIQIIK</sequence>